<feature type="domain" description="Lipocalin-like" evidence="2">
    <location>
        <begin position="26"/>
        <end position="170"/>
    </location>
</feature>
<dbReference type="AlphaFoldDB" id="V9D3K8"/>
<dbReference type="OrthoDB" id="3904217at2759"/>
<dbReference type="GeneID" id="19986324"/>
<proteinExistence type="predicted"/>
<gene>
    <name evidence="3" type="ORF">G647_07831</name>
</gene>
<protein>
    <recommendedName>
        <fullName evidence="2">Lipocalin-like domain-containing protein</fullName>
    </recommendedName>
</protein>
<dbReference type="EMBL" id="KB822707">
    <property type="protein sequence ID" value="ETI21484.1"/>
    <property type="molecule type" value="Genomic_DNA"/>
</dbReference>
<feature type="compositionally biased region" description="Basic and acidic residues" evidence="1">
    <location>
        <begin position="179"/>
        <end position="188"/>
    </location>
</feature>
<dbReference type="Proteomes" id="UP000030678">
    <property type="component" value="Unassembled WGS sequence"/>
</dbReference>
<dbReference type="Pfam" id="PF13924">
    <property type="entry name" value="Lipocalin_5"/>
    <property type="match status" value="1"/>
</dbReference>
<dbReference type="VEuPathDB" id="FungiDB:G647_07831"/>
<dbReference type="InterPro" id="IPR024311">
    <property type="entry name" value="Lipocalin-like"/>
</dbReference>
<evidence type="ECO:0000313" key="4">
    <source>
        <dbReference type="Proteomes" id="UP000030678"/>
    </source>
</evidence>
<feature type="region of interest" description="Disordered" evidence="1">
    <location>
        <begin position="169"/>
        <end position="188"/>
    </location>
</feature>
<accession>V9D3K8</accession>
<evidence type="ECO:0000259" key="2">
    <source>
        <dbReference type="Pfam" id="PF13924"/>
    </source>
</evidence>
<evidence type="ECO:0000313" key="3">
    <source>
        <dbReference type="EMBL" id="ETI21484.1"/>
    </source>
</evidence>
<name>V9D3K8_9EURO</name>
<dbReference type="RefSeq" id="XP_008730365.1">
    <property type="nucleotide sequence ID" value="XM_008732143.1"/>
</dbReference>
<organism evidence="3 4">
    <name type="scientific">Cladophialophora carrionii CBS 160.54</name>
    <dbReference type="NCBI Taxonomy" id="1279043"/>
    <lineage>
        <taxon>Eukaryota</taxon>
        <taxon>Fungi</taxon>
        <taxon>Dikarya</taxon>
        <taxon>Ascomycota</taxon>
        <taxon>Pezizomycotina</taxon>
        <taxon>Eurotiomycetes</taxon>
        <taxon>Chaetothyriomycetidae</taxon>
        <taxon>Chaetothyriales</taxon>
        <taxon>Herpotrichiellaceae</taxon>
        <taxon>Cladophialophora</taxon>
    </lineage>
</organism>
<dbReference type="HOGENOM" id="CLU_109259_2_1_1"/>
<sequence>MSASTPVPQDQTSTPAAMTSFRSQIIGTWDLVYYIAINPEDPDDIVYPMGNEAKGQIMYSSDGYMAALLQEGNLKPFEHHWKHGNTEELATAAKKTMAYGGPFYLDEDPGKPQTIVHHAQISMHPNLINTLQVRQAELIQEDGRECLILGPESPTEWEGTQRLLRLKWRKRSQNNATKAPHDARELKL</sequence>
<evidence type="ECO:0000256" key="1">
    <source>
        <dbReference type="SAM" id="MobiDB-lite"/>
    </source>
</evidence>
<reference evidence="3 4" key="1">
    <citation type="submission" date="2013-03" db="EMBL/GenBank/DDBJ databases">
        <title>The Genome Sequence of Cladophialophora carrionii CBS 160.54.</title>
        <authorList>
            <consortium name="The Broad Institute Genomics Platform"/>
            <person name="Cuomo C."/>
            <person name="de Hoog S."/>
            <person name="Gorbushina A."/>
            <person name="Walker B."/>
            <person name="Young S.K."/>
            <person name="Zeng Q."/>
            <person name="Gargeya S."/>
            <person name="Fitzgerald M."/>
            <person name="Haas B."/>
            <person name="Abouelleil A."/>
            <person name="Allen A.W."/>
            <person name="Alvarado L."/>
            <person name="Arachchi H.M."/>
            <person name="Berlin A.M."/>
            <person name="Chapman S.B."/>
            <person name="Gainer-Dewar J."/>
            <person name="Goldberg J."/>
            <person name="Griggs A."/>
            <person name="Gujja S."/>
            <person name="Hansen M."/>
            <person name="Howarth C."/>
            <person name="Imamovic A."/>
            <person name="Ireland A."/>
            <person name="Larimer J."/>
            <person name="McCowan C."/>
            <person name="Murphy C."/>
            <person name="Pearson M."/>
            <person name="Poon T.W."/>
            <person name="Priest M."/>
            <person name="Roberts A."/>
            <person name="Saif S."/>
            <person name="Shea T."/>
            <person name="Sisk P."/>
            <person name="Sykes S."/>
            <person name="Wortman J."/>
            <person name="Nusbaum C."/>
            <person name="Birren B."/>
        </authorList>
    </citation>
    <scope>NUCLEOTIDE SEQUENCE [LARGE SCALE GENOMIC DNA]</scope>
    <source>
        <strain evidence="3 4">CBS 160.54</strain>
    </source>
</reference>